<dbReference type="EMBL" id="CP008748">
    <property type="protein sequence ID" value="ASI54004.1"/>
    <property type="molecule type" value="Genomic_DNA"/>
</dbReference>
<sequence length="326" mass="37919">MLNNNGSGDGKSLKRETKIIDGNYVNVFIYQAYKEDLYSKLLKYEEKHPARLNGFKKMQDEAGFVLIKKDPLAYADGYVFKISLQELIKLDRWFIFPVHVRFNANIITLDNNTFIDDAEIYTKLELGAAKPTDDENAKSPTDIEPNVEMFLKFEEVAIKDPLYDFIFLYEISDEEFEEINKIPYPFLMIVIKSEQNKESYITLAASMIAIKSMDKKQSFAAVTIFGRNDFMNAIDYSRLFNNTHPSGKCSIEMNLTFLDNKLLPKFLKDKKPDYFLSIKKDDKDFDKLGIKDNSFEQRVADFPADPFDRFNILLTQFFEAKKNKLL</sequence>
<name>A0A4P1QGF5_9BACT</name>
<protein>
    <submittedName>
        <fullName evidence="1">Uncharacterized protein</fullName>
    </submittedName>
</protein>
<dbReference type="KEGG" id="mhyv:MHSN_02305"/>
<keyword evidence="2" id="KW-1185">Reference proteome</keyword>
<organism evidence="1 2">
    <name type="scientific">Metamycoplasma hyosynoviae</name>
    <dbReference type="NCBI Taxonomy" id="29559"/>
    <lineage>
        <taxon>Bacteria</taxon>
        <taxon>Bacillati</taxon>
        <taxon>Mycoplasmatota</taxon>
        <taxon>Mycoplasmoidales</taxon>
        <taxon>Metamycoplasmataceae</taxon>
        <taxon>Metamycoplasma</taxon>
    </lineage>
</organism>
<evidence type="ECO:0000313" key="1">
    <source>
        <dbReference type="EMBL" id="ASI54004.1"/>
    </source>
</evidence>
<dbReference type="RefSeq" id="WP_119863879.1">
    <property type="nucleotide sequence ID" value="NZ_CP008748.1"/>
</dbReference>
<dbReference type="Proteomes" id="UP000264882">
    <property type="component" value="Chromosome"/>
</dbReference>
<dbReference type="AlphaFoldDB" id="A0A4P1QGF5"/>
<proteinExistence type="predicted"/>
<gene>
    <name evidence="1" type="ORF">MHSN_02305</name>
</gene>
<evidence type="ECO:0000313" key="2">
    <source>
        <dbReference type="Proteomes" id="UP000264882"/>
    </source>
</evidence>
<reference evidence="1 2" key="1">
    <citation type="submission" date="2014-06" db="EMBL/GenBank/DDBJ databases">
        <title>The Whole Genome Sequence of Mycoplasma hyosynoviae strain ATCC 27095.</title>
        <authorList>
            <person name="Calcutt M.J."/>
            <person name="Foecking M.F."/>
        </authorList>
    </citation>
    <scope>NUCLEOTIDE SEQUENCE [LARGE SCALE GENOMIC DNA]</scope>
    <source>
        <strain evidence="1 2">M60</strain>
    </source>
</reference>
<accession>A0A4P1QGF5</accession>